<proteinExistence type="predicted"/>
<evidence type="ECO:0000313" key="2">
    <source>
        <dbReference type="WBParaSite" id="ES5_v2.g17417.t1"/>
    </source>
</evidence>
<dbReference type="WBParaSite" id="ES5_v2.g17417.t1">
    <property type="protein sequence ID" value="ES5_v2.g17417.t1"/>
    <property type="gene ID" value="ES5_v2.g17417"/>
</dbReference>
<organism evidence="1 2">
    <name type="scientific">Panagrolaimus sp. ES5</name>
    <dbReference type="NCBI Taxonomy" id="591445"/>
    <lineage>
        <taxon>Eukaryota</taxon>
        <taxon>Metazoa</taxon>
        <taxon>Ecdysozoa</taxon>
        <taxon>Nematoda</taxon>
        <taxon>Chromadorea</taxon>
        <taxon>Rhabditida</taxon>
        <taxon>Tylenchina</taxon>
        <taxon>Panagrolaimomorpha</taxon>
        <taxon>Panagrolaimoidea</taxon>
        <taxon>Panagrolaimidae</taxon>
        <taxon>Panagrolaimus</taxon>
    </lineage>
</organism>
<sequence>MGALNLKNAHAADSKLIKSRVRSTIRAAMDPLNPNYMITSIKIDFSNGPLLVGDDPRYVYRSPEMTIEAIPVGPSPYSESDVSIASEIVDSGTRHCAGGEVSAFNNDCEEQLLKGNPSILNEMEDGLPTENAYEIYQTYLKANDLTEEEHPFIPNDTDTNHMSKENIVQWMEEGERATTSAPQKAEWEYGIREIDRLLLYSDAETLKDVASLESADDDSDSFVSGDDFSDVPIIHTPFPSGSRESTEETMKRRTPKTFQ</sequence>
<dbReference type="Proteomes" id="UP000887579">
    <property type="component" value="Unplaced"/>
</dbReference>
<reference evidence="2" key="1">
    <citation type="submission" date="2022-11" db="UniProtKB">
        <authorList>
            <consortium name="WormBaseParasite"/>
        </authorList>
    </citation>
    <scope>IDENTIFICATION</scope>
</reference>
<name>A0AC34FLE3_9BILA</name>
<protein>
    <submittedName>
        <fullName evidence="2">Uncharacterized protein</fullName>
    </submittedName>
</protein>
<evidence type="ECO:0000313" key="1">
    <source>
        <dbReference type="Proteomes" id="UP000887579"/>
    </source>
</evidence>
<accession>A0AC34FLE3</accession>